<dbReference type="Proteomes" id="UP000282211">
    <property type="component" value="Unassembled WGS sequence"/>
</dbReference>
<evidence type="ECO:0000256" key="15">
    <source>
        <dbReference type="RuleBase" id="RU003357"/>
    </source>
</evidence>
<dbReference type="AlphaFoldDB" id="A0A420WLT3"/>
<keyword evidence="20" id="KW-1185">Reference proteome</keyword>
<dbReference type="InterPro" id="IPR039426">
    <property type="entry name" value="TonB-dep_rcpt-like"/>
</dbReference>
<dbReference type="EMBL" id="RBII01000001">
    <property type="protein sequence ID" value="RKQ71845.1"/>
    <property type="molecule type" value="Genomic_DNA"/>
</dbReference>
<keyword evidence="4 14" id="KW-1134">Transmembrane beta strand</keyword>
<evidence type="ECO:0000256" key="4">
    <source>
        <dbReference type="ARBA" id="ARBA00022452"/>
    </source>
</evidence>
<dbReference type="InterPro" id="IPR037066">
    <property type="entry name" value="Plug_dom_sf"/>
</dbReference>
<evidence type="ECO:0000259" key="18">
    <source>
        <dbReference type="Pfam" id="PF07715"/>
    </source>
</evidence>
<name>A0A420WLT3_9PROT</name>
<evidence type="ECO:0000256" key="1">
    <source>
        <dbReference type="ARBA" id="ARBA00004571"/>
    </source>
</evidence>
<keyword evidence="6 14" id="KW-0812">Transmembrane</keyword>
<keyword evidence="13 14" id="KW-0998">Cell outer membrane</keyword>
<dbReference type="Gene3D" id="2.170.130.10">
    <property type="entry name" value="TonB-dependent receptor, plug domain"/>
    <property type="match status" value="1"/>
</dbReference>
<dbReference type="InterPro" id="IPR012910">
    <property type="entry name" value="Plug_dom"/>
</dbReference>
<accession>A0A420WLT3</accession>
<dbReference type="NCBIfam" id="TIGR01783">
    <property type="entry name" value="TonB-siderophor"/>
    <property type="match status" value="1"/>
</dbReference>
<evidence type="ECO:0000256" key="14">
    <source>
        <dbReference type="PROSITE-ProRule" id="PRU01360"/>
    </source>
</evidence>
<keyword evidence="11 14" id="KW-0472">Membrane</keyword>
<evidence type="ECO:0000259" key="17">
    <source>
        <dbReference type="Pfam" id="PF00593"/>
    </source>
</evidence>
<evidence type="ECO:0000256" key="13">
    <source>
        <dbReference type="ARBA" id="ARBA00023237"/>
    </source>
</evidence>
<keyword evidence="10 15" id="KW-0798">TonB box</keyword>
<evidence type="ECO:0000256" key="3">
    <source>
        <dbReference type="ARBA" id="ARBA00022448"/>
    </source>
</evidence>
<feature type="chain" id="PRO_5019278431" evidence="16">
    <location>
        <begin position="42"/>
        <end position="721"/>
    </location>
</feature>
<comment type="subcellular location">
    <subcellularLocation>
        <location evidence="1 14">Cell outer membrane</location>
        <topology evidence="1 14">Multi-pass membrane protein</topology>
    </subcellularLocation>
</comment>
<dbReference type="Pfam" id="PF07715">
    <property type="entry name" value="Plug"/>
    <property type="match status" value="1"/>
</dbReference>
<organism evidence="19 20">
    <name type="scientific">Litorimonas taeanensis</name>
    <dbReference type="NCBI Taxonomy" id="568099"/>
    <lineage>
        <taxon>Bacteria</taxon>
        <taxon>Pseudomonadati</taxon>
        <taxon>Pseudomonadota</taxon>
        <taxon>Alphaproteobacteria</taxon>
        <taxon>Maricaulales</taxon>
        <taxon>Robiginitomaculaceae</taxon>
    </lineage>
</organism>
<evidence type="ECO:0000256" key="12">
    <source>
        <dbReference type="ARBA" id="ARBA00023170"/>
    </source>
</evidence>
<protein>
    <submittedName>
        <fullName evidence="19">Iron complex outermembrane receptor protein</fullName>
    </submittedName>
</protein>
<evidence type="ECO:0000256" key="2">
    <source>
        <dbReference type="ARBA" id="ARBA00009810"/>
    </source>
</evidence>
<keyword evidence="8" id="KW-0408">Iron</keyword>
<dbReference type="PROSITE" id="PS52016">
    <property type="entry name" value="TONB_DEPENDENT_REC_3"/>
    <property type="match status" value="1"/>
</dbReference>
<dbReference type="GO" id="GO:0015891">
    <property type="term" value="P:siderophore transport"/>
    <property type="evidence" value="ECO:0007669"/>
    <property type="project" value="InterPro"/>
</dbReference>
<keyword evidence="12 19" id="KW-0675">Receptor</keyword>
<gene>
    <name evidence="19" type="ORF">DES40_1176</name>
</gene>
<dbReference type="FunCoup" id="A0A420WLT3">
    <property type="interactions" value="50"/>
</dbReference>
<dbReference type="GO" id="GO:0009279">
    <property type="term" value="C:cell outer membrane"/>
    <property type="evidence" value="ECO:0007669"/>
    <property type="project" value="UniProtKB-SubCell"/>
</dbReference>
<keyword evidence="9" id="KW-0406">Ion transport</keyword>
<evidence type="ECO:0000256" key="16">
    <source>
        <dbReference type="SAM" id="SignalP"/>
    </source>
</evidence>
<dbReference type="Pfam" id="PF00593">
    <property type="entry name" value="TonB_dep_Rec_b-barrel"/>
    <property type="match status" value="1"/>
</dbReference>
<dbReference type="InParanoid" id="A0A420WLT3"/>
<evidence type="ECO:0000256" key="11">
    <source>
        <dbReference type="ARBA" id="ARBA00023136"/>
    </source>
</evidence>
<feature type="signal peptide" evidence="16">
    <location>
        <begin position="1"/>
        <end position="41"/>
    </location>
</feature>
<keyword evidence="5" id="KW-0410">Iron transport</keyword>
<dbReference type="PANTHER" id="PTHR32552:SF68">
    <property type="entry name" value="FERRICHROME OUTER MEMBRANE TRANSPORTER_PHAGE RECEPTOR"/>
    <property type="match status" value="1"/>
</dbReference>
<evidence type="ECO:0000313" key="20">
    <source>
        <dbReference type="Proteomes" id="UP000282211"/>
    </source>
</evidence>
<dbReference type="GO" id="GO:0015344">
    <property type="term" value="F:siderophore uptake transmembrane transporter activity"/>
    <property type="evidence" value="ECO:0007669"/>
    <property type="project" value="TreeGrafter"/>
</dbReference>
<dbReference type="Gene3D" id="2.40.170.20">
    <property type="entry name" value="TonB-dependent receptor, beta-barrel domain"/>
    <property type="match status" value="1"/>
</dbReference>
<keyword evidence="3 14" id="KW-0813">Transport</keyword>
<dbReference type="GO" id="GO:0038023">
    <property type="term" value="F:signaling receptor activity"/>
    <property type="evidence" value="ECO:0007669"/>
    <property type="project" value="InterPro"/>
</dbReference>
<evidence type="ECO:0000256" key="5">
    <source>
        <dbReference type="ARBA" id="ARBA00022496"/>
    </source>
</evidence>
<reference evidence="19 20" key="1">
    <citation type="submission" date="2018-10" db="EMBL/GenBank/DDBJ databases">
        <title>Genomic Encyclopedia of Type Strains, Phase IV (KMG-IV): sequencing the most valuable type-strain genomes for metagenomic binning, comparative biology and taxonomic classification.</title>
        <authorList>
            <person name="Goeker M."/>
        </authorList>
    </citation>
    <scope>NUCLEOTIDE SEQUENCE [LARGE SCALE GENOMIC DNA]</scope>
    <source>
        <strain evidence="19 20">DSM 22008</strain>
    </source>
</reference>
<evidence type="ECO:0000256" key="10">
    <source>
        <dbReference type="ARBA" id="ARBA00023077"/>
    </source>
</evidence>
<dbReference type="CDD" id="cd01347">
    <property type="entry name" value="ligand_gated_channel"/>
    <property type="match status" value="1"/>
</dbReference>
<comment type="caution">
    <text evidence="19">The sequence shown here is derived from an EMBL/GenBank/DDBJ whole genome shotgun (WGS) entry which is preliminary data.</text>
</comment>
<dbReference type="RefSeq" id="WP_121099581.1">
    <property type="nucleotide sequence ID" value="NZ_RBII01000001.1"/>
</dbReference>
<evidence type="ECO:0000256" key="8">
    <source>
        <dbReference type="ARBA" id="ARBA00023004"/>
    </source>
</evidence>
<sequence>MPFNAPSSSSLSALSVSQTKSLLKSAALALPLLFSLSQVSAAQDASNDDEVVVTGSVSTFGATKSDIPILETARSISVISADEFLERGALTIDDALNYTAGVVGDTFGFSTRGDFPRVRGLDIPEYLDNIQVLFGNYNNTRSDVYTLEQIEVLKGPASVLYGQGSPGGVLNTISKQANKDYLSNEITLEYGTHNRAQIGGDFGLDLSGDGEWTARLVGVYRDSDTQIDLVEDNALVIAPSVTFQNDRTRVTALVNYSERNGDTAQQFTPLTISGCQSDDVTIDAPTVCADAPLTAPDSGLNVGDPNFSDYDTKSTSITLFLEQELTENLRFEATARQRNSDAEYRQAWITFLGNGVPRVTSDGTARARSWYDSISDSEQFAIDARFRAHIDTGPLSHEILAGINHQNVGTTQQAAYLYGLPTTFNVFNPVYDGSEVPDSATVEASRGDDFSDLKSTGYYINDQMSVGDFVLTAGVRFDEFENVSPSGTAEDDAISTSFGALYKSPIGLNPYISYAESFNPVIGVDNVTGDPLKPQEGEQIEFGVKYQPAGLPIYLTAAYFEIEQSNLANPSALTGQDIPSQQEGVAKIDGFEIQAQAKFGDFDIDGSLSMIDTQDPDGDRFTSIPEDQASVWGGWSPSAGPLTGFRLGAGARYFGHNVSDFVRTEGATLIDGMIGYDFDDVSVTLNARNIFDKEYYGTCLSRGDCFIGESRTVVGRVAYRF</sequence>
<evidence type="ECO:0000313" key="19">
    <source>
        <dbReference type="EMBL" id="RKQ71845.1"/>
    </source>
</evidence>
<dbReference type="PANTHER" id="PTHR32552">
    <property type="entry name" value="FERRICHROME IRON RECEPTOR-RELATED"/>
    <property type="match status" value="1"/>
</dbReference>
<keyword evidence="7 16" id="KW-0732">Signal</keyword>
<evidence type="ECO:0000256" key="9">
    <source>
        <dbReference type="ARBA" id="ARBA00023065"/>
    </source>
</evidence>
<feature type="domain" description="TonB-dependent receptor-like beta-barrel" evidence="17">
    <location>
        <begin position="273"/>
        <end position="690"/>
    </location>
</feature>
<dbReference type="InterPro" id="IPR000531">
    <property type="entry name" value="Beta-barrel_TonB"/>
</dbReference>
<dbReference type="InterPro" id="IPR010105">
    <property type="entry name" value="TonB_sidphr_rcpt"/>
</dbReference>
<feature type="domain" description="TonB-dependent receptor plug" evidence="18">
    <location>
        <begin position="70"/>
        <end position="169"/>
    </location>
</feature>
<comment type="similarity">
    <text evidence="2 14 15">Belongs to the TonB-dependent receptor family.</text>
</comment>
<proteinExistence type="inferred from homology"/>
<dbReference type="OrthoDB" id="9760333at2"/>
<evidence type="ECO:0000256" key="6">
    <source>
        <dbReference type="ARBA" id="ARBA00022692"/>
    </source>
</evidence>
<dbReference type="SUPFAM" id="SSF56935">
    <property type="entry name" value="Porins"/>
    <property type="match status" value="1"/>
</dbReference>
<dbReference type="InterPro" id="IPR036942">
    <property type="entry name" value="Beta-barrel_TonB_sf"/>
</dbReference>
<evidence type="ECO:0000256" key="7">
    <source>
        <dbReference type="ARBA" id="ARBA00022729"/>
    </source>
</evidence>